<dbReference type="RefSeq" id="WP_311663757.1">
    <property type="nucleotide sequence ID" value="NZ_JAVREO010000001.1"/>
</dbReference>
<dbReference type="Proteomes" id="UP001183410">
    <property type="component" value="Unassembled WGS sequence"/>
</dbReference>
<evidence type="ECO:0000256" key="1">
    <source>
        <dbReference type="SAM" id="MobiDB-lite"/>
    </source>
</evidence>
<dbReference type="EMBL" id="JAVREO010000001">
    <property type="protein sequence ID" value="MDT0264972.1"/>
    <property type="molecule type" value="Genomic_DNA"/>
</dbReference>
<feature type="compositionally biased region" description="Acidic residues" evidence="1">
    <location>
        <begin position="156"/>
        <end position="182"/>
    </location>
</feature>
<keyword evidence="2" id="KW-1133">Transmembrane helix</keyword>
<feature type="compositionally biased region" description="Pro residues" evidence="1">
    <location>
        <begin position="199"/>
        <end position="221"/>
    </location>
</feature>
<comment type="caution">
    <text evidence="3">The sequence shown here is derived from an EMBL/GenBank/DDBJ whole genome shotgun (WGS) entry which is preliminary data.</text>
</comment>
<name>A0ABU2JJ03_9ACTN</name>
<reference evidence="4" key="1">
    <citation type="submission" date="2023-07" db="EMBL/GenBank/DDBJ databases">
        <title>30 novel species of actinomycetes from the DSMZ collection.</title>
        <authorList>
            <person name="Nouioui I."/>
        </authorList>
    </citation>
    <scope>NUCLEOTIDE SEQUENCE [LARGE SCALE GENOMIC DNA]</scope>
    <source>
        <strain evidence="4">DSM 44915</strain>
    </source>
</reference>
<gene>
    <name evidence="3" type="ORF">RM844_01580</name>
</gene>
<feature type="region of interest" description="Disordered" evidence="1">
    <location>
        <begin position="109"/>
        <end position="227"/>
    </location>
</feature>
<keyword evidence="2" id="KW-0472">Membrane</keyword>
<protein>
    <submittedName>
        <fullName evidence="3">Septum formation initiator</fullName>
    </submittedName>
</protein>
<feature type="compositionally biased region" description="Low complexity" evidence="1">
    <location>
        <begin position="183"/>
        <end position="198"/>
    </location>
</feature>
<sequence length="227" mass="22925">MSRRDRFATRAGLTRLVGLGQPRGANAARAPFVLLVVVLLGAGMVTLLILNASLNQGSFMLSELRRETQELTDEQQRLQAEVDGYSAPGALAERATELGLVPAGPPAFLGADGELLGGVTPSPAPEPVEPTEPDEGVVEPAPELPTEVVPQGAAAEDAEDAPEEPAEAEAEPEPEAGAEPDQEPAAGAEPTPDDAAPAPVAPPAAEPAPPAGPPAGPPLPPAEGANP</sequence>
<keyword evidence="4" id="KW-1185">Reference proteome</keyword>
<accession>A0ABU2JJ03</accession>
<feature type="transmembrane region" description="Helical" evidence="2">
    <location>
        <begin position="32"/>
        <end position="54"/>
    </location>
</feature>
<keyword evidence="2" id="KW-0812">Transmembrane</keyword>
<evidence type="ECO:0000313" key="3">
    <source>
        <dbReference type="EMBL" id="MDT0264972.1"/>
    </source>
</evidence>
<evidence type="ECO:0000313" key="4">
    <source>
        <dbReference type="Proteomes" id="UP001183410"/>
    </source>
</evidence>
<evidence type="ECO:0000256" key="2">
    <source>
        <dbReference type="SAM" id="Phobius"/>
    </source>
</evidence>
<proteinExistence type="predicted"/>
<organism evidence="3 4">
    <name type="scientific">Streptomyces chisholmiae</name>
    <dbReference type="NCBI Taxonomy" id="3075540"/>
    <lineage>
        <taxon>Bacteria</taxon>
        <taxon>Bacillati</taxon>
        <taxon>Actinomycetota</taxon>
        <taxon>Actinomycetes</taxon>
        <taxon>Kitasatosporales</taxon>
        <taxon>Streptomycetaceae</taxon>
        <taxon>Streptomyces</taxon>
    </lineage>
</organism>